<keyword evidence="5 7" id="KW-0067">ATP-binding</keyword>
<dbReference type="SUPFAM" id="SSF52540">
    <property type="entry name" value="P-loop containing nucleoside triphosphate hydrolases"/>
    <property type="match status" value="1"/>
</dbReference>
<dbReference type="PROSITE" id="PS00113">
    <property type="entry name" value="ADENYLATE_KINASE"/>
    <property type="match status" value="1"/>
</dbReference>
<evidence type="ECO:0000256" key="6">
    <source>
        <dbReference type="RuleBase" id="RU003330"/>
    </source>
</evidence>
<evidence type="ECO:0000256" key="5">
    <source>
        <dbReference type="HAMAP-Rule" id="MF_00235"/>
    </source>
</evidence>
<comment type="catalytic activity">
    <reaction evidence="5 7">
        <text>AMP + ATP = 2 ADP</text>
        <dbReference type="Rhea" id="RHEA:12973"/>
        <dbReference type="ChEBI" id="CHEBI:30616"/>
        <dbReference type="ChEBI" id="CHEBI:456215"/>
        <dbReference type="ChEBI" id="CHEBI:456216"/>
        <dbReference type="EC" id="2.7.4.3"/>
    </reaction>
</comment>
<dbReference type="FunFam" id="3.40.50.300:FF:000106">
    <property type="entry name" value="Adenylate kinase mitochondrial"/>
    <property type="match status" value="1"/>
</dbReference>
<dbReference type="PANTHER" id="PTHR23359">
    <property type="entry name" value="NUCLEOTIDE KINASE"/>
    <property type="match status" value="1"/>
</dbReference>
<feature type="binding site" evidence="5">
    <location>
        <position position="154"/>
    </location>
    <ligand>
        <name>Zn(2+)</name>
        <dbReference type="ChEBI" id="CHEBI:29105"/>
        <note>structural</note>
    </ligand>
</feature>
<dbReference type="GO" id="GO:0008270">
    <property type="term" value="F:zinc ion binding"/>
    <property type="evidence" value="ECO:0007669"/>
    <property type="project" value="UniProtKB-UniRule"/>
</dbReference>
<name>A0A7L9RRW0_9PROT</name>
<feature type="binding site" evidence="5">
    <location>
        <begin position="11"/>
        <end position="16"/>
    </location>
    <ligand>
        <name>ATP</name>
        <dbReference type="ChEBI" id="CHEBI:30616"/>
    </ligand>
</feature>
<feature type="binding site" evidence="5">
    <location>
        <position position="131"/>
    </location>
    <ligand>
        <name>Zn(2+)</name>
        <dbReference type="ChEBI" id="CHEBI:29105"/>
        <note>structural</note>
    </ligand>
</feature>
<feature type="binding site" evidence="5">
    <location>
        <position position="32"/>
    </location>
    <ligand>
        <name>AMP</name>
        <dbReference type="ChEBI" id="CHEBI:456215"/>
    </ligand>
</feature>
<comment type="subcellular location">
    <subcellularLocation>
        <location evidence="5 7">Cytoplasm</location>
    </subcellularLocation>
</comment>
<evidence type="ECO:0000256" key="1">
    <source>
        <dbReference type="ARBA" id="ARBA00022679"/>
    </source>
</evidence>
<accession>A0A7L9RRW0</accession>
<feature type="region of interest" description="NMP" evidence="5">
    <location>
        <begin position="31"/>
        <end position="60"/>
    </location>
</feature>
<dbReference type="InterPro" id="IPR033690">
    <property type="entry name" value="Adenylat_kinase_CS"/>
</dbReference>
<keyword evidence="2 5" id="KW-0545">Nucleotide biosynthesis</keyword>
<reference evidence="9 10" key="1">
    <citation type="submission" date="2020-06" db="EMBL/GenBank/DDBJ databases">
        <title>The endosymbiont of the kinetoplastid Bodo saltans is a Paracaedibacter-like alpha-proteobacterium possessing a putative toxin-antitoxin system.</title>
        <authorList>
            <person name="Midha S."/>
            <person name="Rigden D.J."/>
            <person name="Siozios S."/>
            <person name="Hurst G.D.D."/>
            <person name="Jackson A.P."/>
        </authorList>
    </citation>
    <scope>NUCLEOTIDE SEQUENCE [LARGE SCALE GENOMIC DNA]</scope>
    <source>
        <strain evidence="9">Lake Konstanz</strain>
    </source>
</reference>
<evidence type="ECO:0000313" key="9">
    <source>
        <dbReference type="EMBL" id="QOL19347.1"/>
    </source>
</evidence>
<dbReference type="Gene3D" id="3.40.50.300">
    <property type="entry name" value="P-loop containing nucleotide triphosphate hydrolases"/>
    <property type="match status" value="1"/>
</dbReference>
<dbReference type="RefSeq" id="WP_350332100.1">
    <property type="nucleotide sequence ID" value="NZ_CP054719.1"/>
</dbReference>
<keyword evidence="4 5" id="KW-0418">Kinase</keyword>
<comment type="caution">
    <text evidence="5">Lacks conserved residue(s) required for the propagation of feature annotation.</text>
</comment>
<dbReference type="NCBIfam" id="TIGR01351">
    <property type="entry name" value="adk"/>
    <property type="match status" value="1"/>
</dbReference>
<dbReference type="InterPro" id="IPR006259">
    <property type="entry name" value="Adenyl_kin_sub"/>
</dbReference>
<dbReference type="Pfam" id="PF05191">
    <property type="entry name" value="ADK_lid"/>
    <property type="match status" value="1"/>
</dbReference>
<feature type="binding site" evidence="5">
    <location>
        <position position="37"/>
    </location>
    <ligand>
        <name>AMP</name>
        <dbReference type="ChEBI" id="CHEBI:456215"/>
    </ligand>
</feature>
<comment type="domain">
    <text evidence="5">Consists of three domains, a large central CORE domain and two small peripheral domains, NMPbind and LID, which undergo movements during catalysis. The LID domain closes over the site of phosphoryl transfer upon ATP binding. Assembling and dissambling the active center during each catalytic cycle provides an effective means to prevent ATP hydrolysis. Some bacteria have evolved a zinc-coordinating structure that stabilizes the LID domain.</text>
</comment>
<feature type="binding site" evidence="5">
    <location>
        <position position="128"/>
    </location>
    <ligand>
        <name>ATP</name>
        <dbReference type="ChEBI" id="CHEBI:30616"/>
    </ligand>
</feature>
<dbReference type="InterPro" id="IPR007862">
    <property type="entry name" value="Adenylate_kinase_lid-dom"/>
</dbReference>
<dbReference type="GO" id="GO:0004017">
    <property type="term" value="F:AMP kinase activity"/>
    <property type="evidence" value="ECO:0007669"/>
    <property type="project" value="UniProtKB-UniRule"/>
</dbReference>
<dbReference type="Proteomes" id="UP000594001">
    <property type="component" value="Chromosome"/>
</dbReference>
<dbReference type="SUPFAM" id="SSF57774">
    <property type="entry name" value="Microbial and mitochondrial ADK, insert 'zinc finger' domain"/>
    <property type="match status" value="1"/>
</dbReference>
<evidence type="ECO:0000259" key="8">
    <source>
        <dbReference type="Pfam" id="PF05191"/>
    </source>
</evidence>
<comment type="subunit">
    <text evidence="5 7">Monomer.</text>
</comment>
<dbReference type="CDD" id="cd01428">
    <property type="entry name" value="ADK"/>
    <property type="match status" value="1"/>
</dbReference>
<dbReference type="NCBIfam" id="NF001381">
    <property type="entry name" value="PRK00279.1-3"/>
    <property type="match status" value="1"/>
</dbReference>
<comment type="function">
    <text evidence="5">Catalyzes the reversible transfer of the terminal phosphate group between ATP and AMP. Plays an important role in cellular energy homeostasis and in adenine nucleotide metabolism.</text>
</comment>
<feature type="domain" description="Adenylate kinase active site lid" evidence="8">
    <location>
        <begin position="128"/>
        <end position="164"/>
    </location>
</feature>
<feature type="binding site" evidence="5">
    <location>
        <position position="134"/>
    </location>
    <ligand>
        <name>Zn(2+)</name>
        <dbReference type="ChEBI" id="CHEBI:29105"/>
        <note>structural</note>
    </ligand>
</feature>
<evidence type="ECO:0000256" key="7">
    <source>
        <dbReference type="RuleBase" id="RU003331"/>
    </source>
</evidence>
<feature type="binding site" evidence="5">
    <location>
        <position position="162"/>
    </location>
    <ligand>
        <name>AMP</name>
        <dbReference type="ChEBI" id="CHEBI:456215"/>
    </ligand>
</feature>
<dbReference type="UniPathway" id="UPA00588">
    <property type="reaction ID" value="UER00649"/>
</dbReference>
<dbReference type="EC" id="2.7.4.3" evidence="5 7"/>
<dbReference type="PRINTS" id="PR00094">
    <property type="entry name" value="ADENYLTKNASE"/>
</dbReference>
<comment type="pathway">
    <text evidence="5">Purine metabolism; AMP biosynthesis via salvage pathway; AMP from ADP: step 1/1.</text>
</comment>
<keyword evidence="3 5" id="KW-0547">Nucleotide-binding</keyword>
<dbReference type="GO" id="GO:0005737">
    <property type="term" value="C:cytoplasm"/>
    <property type="evidence" value="ECO:0007669"/>
    <property type="project" value="UniProtKB-SubCell"/>
</dbReference>
<sequence length="215" mass="24026">MKHLVIFGAPGSGKGTQSKKLEEKYGIRVVSTGDLLRAEVAAGSEIGKTCADIIAQGKFPDNAIIFKLIELFLDKNSDAKGILYDGFPRTVEQAEYLLTLLTQRREMIQTVINIGVDEDVLIKRISGRFACAECGEIYNKYFKTPSTEGVCDVCGAENFKVRSDDNEETVKTRMMMYEEATAPVLDFFRDRDLNIILVDGMQPVDVVFHQIENIL</sequence>
<keyword evidence="5" id="KW-0479">Metal-binding</keyword>
<dbReference type="EMBL" id="CP054719">
    <property type="protein sequence ID" value="QOL19347.1"/>
    <property type="molecule type" value="Genomic_DNA"/>
</dbReference>
<keyword evidence="5" id="KW-0862">Zinc</keyword>
<feature type="binding site" evidence="5">
    <location>
        <position position="173"/>
    </location>
    <ligand>
        <name>AMP</name>
        <dbReference type="ChEBI" id="CHEBI:456215"/>
    </ligand>
</feature>
<proteinExistence type="inferred from homology"/>
<dbReference type="GO" id="GO:0044209">
    <property type="term" value="P:AMP salvage"/>
    <property type="evidence" value="ECO:0007669"/>
    <property type="project" value="UniProtKB-UniRule"/>
</dbReference>
<dbReference type="KEGG" id="pbal:CPBP_00099"/>
<feature type="binding site" evidence="5">
    <location>
        <begin position="137"/>
        <end position="138"/>
    </location>
    <ligand>
        <name>ATP</name>
        <dbReference type="ChEBI" id="CHEBI:30616"/>
    </ligand>
</feature>
<feature type="binding site" evidence="5">
    <location>
        <position position="93"/>
    </location>
    <ligand>
        <name>AMP</name>
        <dbReference type="ChEBI" id="CHEBI:456215"/>
    </ligand>
</feature>
<dbReference type="AlphaFoldDB" id="A0A7L9RRW0"/>
<comment type="similarity">
    <text evidence="5 6">Belongs to the adenylate kinase family.</text>
</comment>
<dbReference type="InterPro" id="IPR000850">
    <property type="entry name" value="Adenylat/UMP-CMP_kin"/>
</dbReference>
<feature type="binding site" evidence="5">
    <location>
        <position position="151"/>
    </location>
    <ligand>
        <name>Zn(2+)</name>
        <dbReference type="ChEBI" id="CHEBI:29105"/>
        <note>structural</note>
    </ligand>
</feature>
<keyword evidence="1 5" id="KW-0808">Transferase</keyword>
<feature type="binding site" evidence="5">
    <location>
        <position position="202"/>
    </location>
    <ligand>
        <name>ATP</name>
        <dbReference type="ChEBI" id="CHEBI:30616"/>
    </ligand>
</feature>
<dbReference type="Pfam" id="PF00406">
    <property type="entry name" value="ADK"/>
    <property type="match status" value="1"/>
</dbReference>
<dbReference type="InterPro" id="IPR036193">
    <property type="entry name" value="ADK_active_lid_dom_sf"/>
</dbReference>
<evidence type="ECO:0000313" key="10">
    <source>
        <dbReference type="Proteomes" id="UP000594001"/>
    </source>
</evidence>
<gene>
    <name evidence="5 9" type="primary">adk</name>
    <name evidence="9" type="ORF">CPBP_00099</name>
</gene>
<dbReference type="HAMAP" id="MF_00235">
    <property type="entry name" value="Adenylate_kinase_Adk"/>
    <property type="match status" value="1"/>
</dbReference>
<evidence type="ECO:0000256" key="4">
    <source>
        <dbReference type="ARBA" id="ARBA00022777"/>
    </source>
</evidence>
<protein>
    <recommendedName>
        <fullName evidence="5 7">Adenylate kinase</fullName>
        <shortName evidence="5">AK</shortName>
        <ecNumber evidence="5 7">2.7.4.3</ecNumber>
    </recommendedName>
    <alternativeName>
        <fullName evidence="5">ATP-AMP transphosphorylase</fullName>
    </alternativeName>
    <alternativeName>
        <fullName evidence="5">ATP:AMP phosphotransferase</fullName>
    </alternativeName>
    <alternativeName>
        <fullName evidence="5">Adenylate monophosphate kinase</fullName>
    </alternativeName>
</protein>
<dbReference type="GO" id="GO:0005524">
    <property type="term" value="F:ATP binding"/>
    <property type="evidence" value="ECO:0007669"/>
    <property type="project" value="UniProtKB-UniRule"/>
</dbReference>
<keyword evidence="10" id="KW-1185">Reference proteome</keyword>
<organism evidence="9 10">
    <name type="scientific">Candidatus Bodocaedibacter vickermanii</name>
    <dbReference type="NCBI Taxonomy" id="2741701"/>
    <lineage>
        <taxon>Bacteria</taxon>
        <taxon>Pseudomonadati</taxon>
        <taxon>Pseudomonadota</taxon>
        <taxon>Alphaproteobacteria</taxon>
        <taxon>Holosporales</taxon>
        <taxon>Candidatus Paracaedibacteraceae</taxon>
        <taxon>Candidatus Bodocaedibacter</taxon>
    </lineage>
</organism>
<feature type="binding site" evidence="5">
    <location>
        <begin position="86"/>
        <end position="89"/>
    </location>
    <ligand>
        <name>AMP</name>
        <dbReference type="ChEBI" id="CHEBI:456215"/>
    </ligand>
</feature>
<evidence type="ECO:0000256" key="2">
    <source>
        <dbReference type="ARBA" id="ARBA00022727"/>
    </source>
</evidence>
<dbReference type="InterPro" id="IPR027417">
    <property type="entry name" value="P-loop_NTPase"/>
</dbReference>
<evidence type="ECO:0000256" key="3">
    <source>
        <dbReference type="ARBA" id="ARBA00022741"/>
    </source>
</evidence>
<keyword evidence="5" id="KW-0963">Cytoplasm</keyword>